<evidence type="ECO:0000256" key="1">
    <source>
        <dbReference type="ARBA" id="ARBA00009865"/>
    </source>
</evidence>
<keyword evidence="3" id="KW-0326">Glycosidase</keyword>
<comment type="similarity">
    <text evidence="1">Belongs to the glycosyl hydrolase 43 family.</text>
</comment>
<protein>
    <submittedName>
        <fullName evidence="5">Glycosyl hydrolases family 43</fullName>
    </submittedName>
</protein>
<proteinExistence type="inferred from homology"/>
<evidence type="ECO:0000313" key="5">
    <source>
        <dbReference type="EMBL" id="SDM66261.1"/>
    </source>
</evidence>
<reference evidence="5 6" key="1">
    <citation type="submission" date="2016-10" db="EMBL/GenBank/DDBJ databases">
        <authorList>
            <person name="de Groot N.N."/>
        </authorList>
    </citation>
    <scope>NUCLEOTIDE SEQUENCE [LARGE SCALE GENOMIC DNA]</scope>
    <source>
        <strain evidence="5 6">CGMCC 4.2022</strain>
    </source>
</reference>
<sequence length="672" mass="69591">MFRRLALLVTAMVAAFAAATAPTAVAAGPPAPAASSPGAGAAAASYRTTVTNSDSAGDPLVRFDTQGAAVDAHDGEISVFGGVYYLYGTSYDCGYRWQQAGTPFCGFKVYSSTDLVHWDDRGYLFDGTSSTWQTRCNGSTYGCFRPHVVYDAATARYVLWINVYDNSVGYRVFTATQPTGPFAEAAVPTLAVNNSAPVGGVNNGDHSVFVDDDGTAYLAYTDWRSGGDIVVERLSADYLTGTGAYVRLHQSATEAPALFRRGSTYYLTYSDPNCGYCGGTGTSYRTASSPLGTWSAGTKVTTNSCGGQPAFVSAIPTTSGTAYLYASDLWNNGAANEALANYFWAPLSFGSDGSIQPISCVPNFSLDLASGSAGAQRPAPDQDQSAGADGFRSWCDIGRNIARVQTFVAGRTGTLTSASYTTFQSGYPDAGLEIDLYTADSSFRPTGGALFHTVVPSYSIGWSPHPVTVYPNITVTAGTRYGIVVKSANAVGCYGMVHNDAFAYPSSGEGYSSDSGATFTPEAGRSTAFSTTVATRSALPAAALPAGWTTCAGEHGVCTATAPGMIAYGAPGGYVYQSVAAGPVPCTTASFGGDPDYNTLKSCGLAPLGGPSGYTRCADEGSACTVPGTHQVAYGQNGAFSVRQVTGGSVECSNDVFGDPLYSVVKSCYVSP</sequence>
<feature type="signal peptide" evidence="4">
    <location>
        <begin position="1"/>
        <end position="26"/>
    </location>
</feature>
<evidence type="ECO:0000256" key="4">
    <source>
        <dbReference type="SAM" id="SignalP"/>
    </source>
</evidence>
<evidence type="ECO:0000256" key="3">
    <source>
        <dbReference type="ARBA" id="ARBA00023295"/>
    </source>
</evidence>
<evidence type="ECO:0000313" key="6">
    <source>
        <dbReference type="Proteomes" id="UP000199341"/>
    </source>
</evidence>
<dbReference type="RefSeq" id="WP_218136581.1">
    <property type="nucleotide sequence ID" value="NZ_FNIE01000001.1"/>
</dbReference>
<dbReference type="GO" id="GO:0004553">
    <property type="term" value="F:hydrolase activity, hydrolyzing O-glycosyl compounds"/>
    <property type="evidence" value="ECO:0007669"/>
    <property type="project" value="InterPro"/>
</dbReference>
<dbReference type="Proteomes" id="UP000199341">
    <property type="component" value="Unassembled WGS sequence"/>
</dbReference>
<dbReference type="AlphaFoldDB" id="A0A1G9V1U4"/>
<organism evidence="5 6">
    <name type="scientific">Actinacidiphila guanduensis</name>
    <dbReference type="NCBI Taxonomy" id="310781"/>
    <lineage>
        <taxon>Bacteria</taxon>
        <taxon>Bacillati</taxon>
        <taxon>Actinomycetota</taxon>
        <taxon>Actinomycetes</taxon>
        <taxon>Kitasatosporales</taxon>
        <taxon>Streptomycetaceae</taxon>
        <taxon>Actinacidiphila</taxon>
    </lineage>
</organism>
<feature type="chain" id="PRO_5011461465" evidence="4">
    <location>
        <begin position="27"/>
        <end position="672"/>
    </location>
</feature>
<keyword evidence="6" id="KW-1185">Reference proteome</keyword>
<keyword evidence="4" id="KW-0732">Signal</keyword>
<gene>
    <name evidence="5" type="ORF">SAMN05216259_10198</name>
</gene>
<dbReference type="Gene3D" id="2.115.10.20">
    <property type="entry name" value="Glycosyl hydrolase domain, family 43"/>
    <property type="match status" value="1"/>
</dbReference>
<dbReference type="CDD" id="cd18824">
    <property type="entry name" value="GH43_CtGH43-like"/>
    <property type="match status" value="1"/>
</dbReference>
<dbReference type="Pfam" id="PF04616">
    <property type="entry name" value="Glyco_hydro_43"/>
    <property type="match status" value="1"/>
</dbReference>
<dbReference type="InterPro" id="IPR006710">
    <property type="entry name" value="Glyco_hydro_43"/>
</dbReference>
<accession>A0A1G9V1U4</accession>
<evidence type="ECO:0000256" key="2">
    <source>
        <dbReference type="ARBA" id="ARBA00022801"/>
    </source>
</evidence>
<dbReference type="PANTHER" id="PTHR22925">
    <property type="entry name" value="GLYCOSYL HYDROLASE 43 FAMILY MEMBER"/>
    <property type="match status" value="1"/>
</dbReference>
<dbReference type="PANTHER" id="PTHR22925:SF3">
    <property type="entry name" value="GLYCOSYL HYDROLASE FAMILY PROTEIN 43"/>
    <property type="match status" value="1"/>
</dbReference>
<dbReference type="SUPFAM" id="SSF75005">
    <property type="entry name" value="Arabinanase/levansucrase/invertase"/>
    <property type="match status" value="1"/>
</dbReference>
<dbReference type="GO" id="GO:0005975">
    <property type="term" value="P:carbohydrate metabolic process"/>
    <property type="evidence" value="ECO:0007669"/>
    <property type="project" value="InterPro"/>
</dbReference>
<dbReference type="InterPro" id="IPR023296">
    <property type="entry name" value="Glyco_hydro_beta-prop_sf"/>
</dbReference>
<keyword evidence="2 5" id="KW-0378">Hydrolase</keyword>
<name>A0A1G9V1U4_9ACTN</name>
<dbReference type="STRING" id="310781.SAMN05216259_10198"/>
<dbReference type="EMBL" id="FNIE01000001">
    <property type="protein sequence ID" value="SDM66261.1"/>
    <property type="molecule type" value="Genomic_DNA"/>
</dbReference>